<reference evidence="2" key="2">
    <citation type="journal article" date="2011" name="J. Bacteriol.">
        <title>Complete genome sequence of Cronobacter turicensis LMG 23827, a food-borne pathogen causing deaths in neonates.</title>
        <authorList>
            <person name="Stephan R."/>
            <person name="Lehner A."/>
            <person name="Tischler P."/>
            <person name="Rattei T."/>
        </authorList>
    </citation>
    <scope>NUCLEOTIDE SEQUENCE [LARGE SCALE GENOMIC DNA]</scope>
    <source>
        <strain evidence="2">DSM 18703 / CCUG 55852 / LMG 23827 / z3032</strain>
    </source>
</reference>
<sequence length="73" mass="8311">MWRILSQIEKESIRAVASARSRGFQVGYSKRIVGYAAMNGVQSCYLIAYTRQLTMTVFSRLTTLYASVRININ</sequence>
<dbReference type="AlphaFoldDB" id="C9XV93"/>
<organism evidence="1 2">
    <name type="scientific">Cronobacter turicensis (strain DSM 18703 / CCUG 55852 / LMG 23827 / z3032)</name>
    <dbReference type="NCBI Taxonomy" id="693216"/>
    <lineage>
        <taxon>Bacteria</taxon>
        <taxon>Pseudomonadati</taxon>
        <taxon>Pseudomonadota</taxon>
        <taxon>Gammaproteobacteria</taxon>
        <taxon>Enterobacterales</taxon>
        <taxon>Enterobacteriaceae</taxon>
        <taxon>Cronobacter</taxon>
    </lineage>
</organism>
<accession>C9XV93</accession>
<keyword evidence="2" id="KW-1185">Reference proteome</keyword>
<proteinExistence type="predicted"/>
<evidence type="ECO:0000313" key="1">
    <source>
        <dbReference type="EMBL" id="CBA31901.1"/>
    </source>
</evidence>
<gene>
    <name evidence="1" type="ordered locus">Ctu_26490</name>
</gene>
<dbReference type="HOGENOM" id="CLU_2702793_0_0_6"/>
<protein>
    <submittedName>
        <fullName evidence="1">Uncharacterized protein</fullName>
    </submittedName>
</protein>
<evidence type="ECO:0000313" key="2">
    <source>
        <dbReference type="Proteomes" id="UP000002069"/>
    </source>
</evidence>
<dbReference type="Proteomes" id="UP000002069">
    <property type="component" value="Chromosome"/>
</dbReference>
<dbReference type="KEGG" id="ctu:CTU_26490"/>
<dbReference type="EMBL" id="FN543093">
    <property type="protein sequence ID" value="CBA31901.1"/>
    <property type="molecule type" value="Genomic_DNA"/>
</dbReference>
<reference evidence="1 2" key="1">
    <citation type="journal article" date="2010" name="J. Bacteriol.">
        <title>Complete Genome Sequence of Cronobacter turicensis LMG 23827, a foodborne pathogen causing deaths in neonates.</title>
        <authorList>
            <person name="Stephan R."/>
            <person name="Lehner A."/>
            <person name="Tischler P."/>
            <person name="Rattei T."/>
        </authorList>
    </citation>
    <scope>NUCLEOTIDE SEQUENCE [LARGE SCALE GENOMIC DNA]</scope>
    <source>
        <strain evidence="2">DSM 18703 / CCUG 55852 / LMG 23827 / z3032</strain>
    </source>
</reference>
<name>C9XV93_CROTZ</name>